<reference evidence="7 8" key="1">
    <citation type="submission" date="2019-10" db="EMBL/GenBank/DDBJ databases">
        <title>Nocardia macrotermitis sp. nov. and Nocardia aurantia sp. nov., isolated from the gut of fungus growing-termite Macrotermes natalensis.</title>
        <authorList>
            <person name="Benndorf R."/>
            <person name="Schwitalla J."/>
            <person name="Martin K."/>
            <person name="De Beer W."/>
            <person name="Kaster A.-K."/>
            <person name="Vollmers J."/>
            <person name="Poulsen M."/>
            <person name="Beemelmanns C."/>
        </authorList>
    </citation>
    <scope>NUCLEOTIDE SEQUENCE [LARGE SCALE GENOMIC DNA]</scope>
    <source>
        <strain evidence="7 8">RB56</strain>
    </source>
</reference>
<gene>
    <name evidence="7" type="ORF">NRB56_01680</name>
</gene>
<evidence type="ECO:0000256" key="5">
    <source>
        <dbReference type="ARBA" id="ARBA00023163"/>
    </source>
</evidence>
<keyword evidence="2" id="KW-1277">Toxin-antitoxin system</keyword>
<dbReference type="GO" id="GO:0003677">
    <property type="term" value="F:DNA binding"/>
    <property type="evidence" value="ECO:0007669"/>
    <property type="project" value="UniProtKB-KW"/>
</dbReference>
<evidence type="ECO:0000313" key="7">
    <source>
        <dbReference type="EMBL" id="MQY24620.1"/>
    </source>
</evidence>
<proteinExistence type="inferred from homology"/>
<dbReference type="RefSeq" id="WP_153338572.1">
    <property type="nucleotide sequence ID" value="NZ_WEGI01000001.1"/>
</dbReference>
<organism evidence="7 8">
    <name type="scientific">Nocardia aurantia</name>
    <dbReference type="NCBI Taxonomy" id="2585199"/>
    <lineage>
        <taxon>Bacteria</taxon>
        <taxon>Bacillati</taxon>
        <taxon>Actinomycetota</taxon>
        <taxon>Actinomycetes</taxon>
        <taxon>Mycobacteriales</taxon>
        <taxon>Nocardiaceae</taxon>
        <taxon>Nocardia</taxon>
    </lineage>
</organism>
<name>A0A7K0DFP3_9NOCA</name>
<evidence type="ECO:0000256" key="6">
    <source>
        <dbReference type="ARBA" id="ARBA00049988"/>
    </source>
</evidence>
<evidence type="ECO:0000256" key="2">
    <source>
        <dbReference type="ARBA" id="ARBA00022649"/>
    </source>
</evidence>
<evidence type="ECO:0008006" key="9">
    <source>
        <dbReference type="Google" id="ProtNLM"/>
    </source>
</evidence>
<accession>A0A7K0DFP3</accession>
<evidence type="ECO:0000256" key="4">
    <source>
        <dbReference type="ARBA" id="ARBA00023125"/>
    </source>
</evidence>
<dbReference type="Proteomes" id="UP000431401">
    <property type="component" value="Unassembled WGS sequence"/>
</dbReference>
<evidence type="ECO:0000256" key="3">
    <source>
        <dbReference type="ARBA" id="ARBA00023015"/>
    </source>
</evidence>
<dbReference type="InterPro" id="IPR014795">
    <property type="entry name" value="TacA_1-like"/>
</dbReference>
<keyword evidence="1" id="KW-0678">Repressor</keyword>
<evidence type="ECO:0000313" key="8">
    <source>
        <dbReference type="Proteomes" id="UP000431401"/>
    </source>
</evidence>
<sequence>MSDIKTGRFEIRLAEEGRNQIEAAAGVVGETLTDFVRKAAMQRADQVLALSSRTMMPAEQFDEMIRSLDIADEAPALAEAVARGRRFVRR</sequence>
<keyword evidence="3" id="KW-0805">Transcription regulation</keyword>
<keyword evidence="8" id="KW-1185">Reference proteome</keyword>
<dbReference type="EMBL" id="WEGI01000001">
    <property type="protein sequence ID" value="MQY24620.1"/>
    <property type="molecule type" value="Genomic_DNA"/>
</dbReference>
<dbReference type="AlphaFoldDB" id="A0A7K0DFP3"/>
<dbReference type="Pfam" id="PF08681">
    <property type="entry name" value="TacA1"/>
    <property type="match status" value="1"/>
</dbReference>
<dbReference type="SUPFAM" id="SSF47598">
    <property type="entry name" value="Ribbon-helix-helix"/>
    <property type="match status" value="1"/>
</dbReference>
<comment type="caution">
    <text evidence="7">The sequence shown here is derived from an EMBL/GenBank/DDBJ whole genome shotgun (WGS) entry which is preliminary data.</text>
</comment>
<dbReference type="InterPro" id="IPR010985">
    <property type="entry name" value="Ribbon_hlx_hlx"/>
</dbReference>
<keyword evidence="4" id="KW-0238">DNA-binding</keyword>
<comment type="similarity">
    <text evidence="6">Belongs to the TacA antitoxin family.</text>
</comment>
<keyword evidence="5" id="KW-0804">Transcription</keyword>
<dbReference type="GO" id="GO:0006355">
    <property type="term" value="P:regulation of DNA-templated transcription"/>
    <property type="evidence" value="ECO:0007669"/>
    <property type="project" value="InterPro"/>
</dbReference>
<dbReference type="PANTHER" id="PTHR35401">
    <property type="entry name" value="COPG FAMILY HELIX-TURN-HELIX PROTEIN-RELATED-RELATED"/>
    <property type="match status" value="1"/>
</dbReference>
<dbReference type="Gene3D" id="1.20.5.780">
    <property type="entry name" value="Single helix bin"/>
    <property type="match status" value="1"/>
</dbReference>
<protein>
    <recommendedName>
        <fullName evidence="9">DUF1778 domain-containing protein</fullName>
    </recommendedName>
</protein>
<evidence type="ECO:0000256" key="1">
    <source>
        <dbReference type="ARBA" id="ARBA00022491"/>
    </source>
</evidence>
<dbReference type="OrthoDB" id="3431911at2"/>
<dbReference type="PANTHER" id="PTHR35401:SF1">
    <property type="entry name" value="CYTOPLASMIC PROTEIN"/>
    <property type="match status" value="1"/>
</dbReference>